<evidence type="ECO:0000256" key="2">
    <source>
        <dbReference type="ARBA" id="ARBA00008520"/>
    </source>
</evidence>
<dbReference type="EMBL" id="JACOFV010000011">
    <property type="protein sequence ID" value="MBC3862977.1"/>
    <property type="molecule type" value="Genomic_DNA"/>
</dbReference>
<dbReference type="SUPFAM" id="SSF53850">
    <property type="entry name" value="Periplasmic binding protein-like II"/>
    <property type="match status" value="1"/>
</dbReference>
<organism evidence="3 4">
    <name type="scientific">Undibacterium jejuense</name>
    <dbReference type="NCBI Taxonomy" id="1344949"/>
    <lineage>
        <taxon>Bacteria</taxon>
        <taxon>Pseudomonadati</taxon>
        <taxon>Pseudomonadota</taxon>
        <taxon>Betaproteobacteria</taxon>
        <taxon>Burkholderiales</taxon>
        <taxon>Oxalobacteraceae</taxon>
        <taxon>Undibacterium</taxon>
    </lineage>
</organism>
<dbReference type="Pfam" id="PF01547">
    <property type="entry name" value="SBP_bac_1"/>
    <property type="match status" value="1"/>
</dbReference>
<dbReference type="Proteomes" id="UP000634011">
    <property type="component" value="Unassembled WGS sequence"/>
</dbReference>
<comment type="subcellular location">
    <subcellularLocation>
        <location evidence="1">Periplasm</location>
    </subcellularLocation>
</comment>
<evidence type="ECO:0000313" key="3">
    <source>
        <dbReference type="EMBL" id="MBC3862977.1"/>
    </source>
</evidence>
<dbReference type="PANTHER" id="PTHR43649:SF12">
    <property type="entry name" value="DIACETYLCHITOBIOSE BINDING PROTEIN DASA"/>
    <property type="match status" value="1"/>
</dbReference>
<name>A0A923KIP4_9BURK</name>
<evidence type="ECO:0000313" key="4">
    <source>
        <dbReference type="Proteomes" id="UP000634011"/>
    </source>
</evidence>
<evidence type="ECO:0000256" key="1">
    <source>
        <dbReference type="ARBA" id="ARBA00004418"/>
    </source>
</evidence>
<gene>
    <name evidence="3" type="ORF">H8K32_12770</name>
</gene>
<reference evidence="3" key="1">
    <citation type="submission" date="2020-08" db="EMBL/GenBank/DDBJ databases">
        <title>Novel species isolated from subtropical streams in China.</title>
        <authorList>
            <person name="Lu H."/>
        </authorList>
    </citation>
    <scope>NUCLEOTIDE SEQUENCE</scope>
    <source>
        <strain evidence="3">KACC 12607</strain>
    </source>
</reference>
<comment type="similarity">
    <text evidence="2">Belongs to the bacterial solute-binding protein 1 family.</text>
</comment>
<sequence length="450" mass="49050">MNYFLKKWGSIFNLRISSKILSCRKRDGRLVFAQVICAFVLLFSFQASAFAVQKIEFWTMSLKPKFIPYFHDLVRDYEATHPGVQIVWVDFPWDILQLKLITAIAAGKPPALVNLSVPWAEEMARDGLLEPLDAYLTTPGQAIPYTDAALADLRFNGKVYGFPHYSNVNVIAYNRQLLAAAGITQAPQNMDELLALAVKVAAKTGKPGYAPALGKIDGFMMQQGLDLIVNGKAVFNSPAHVALVKKLAATYKANGFLKDKLFAEDNFPAVVDAYLGGRLAVMVSAPTAIKRIQTDAPDIYAQTGIFPMPAGPTGINDGGWMFHFAIPQGVKSQDMPAVAEFARYLTGDRSQLAFARLAGVMPTTKQALANPYFKQLPVNAGAAELASAVAANSMNSARSLYVAGIDDYDELRRFLVKAVEAGVTGKADIQTSLNEAVAIWNKKLAKVHRP</sequence>
<dbReference type="PANTHER" id="PTHR43649">
    <property type="entry name" value="ARABINOSE-BINDING PROTEIN-RELATED"/>
    <property type="match status" value="1"/>
</dbReference>
<accession>A0A923KIP4</accession>
<dbReference type="GO" id="GO:0042597">
    <property type="term" value="C:periplasmic space"/>
    <property type="evidence" value="ECO:0007669"/>
    <property type="project" value="UniProtKB-SubCell"/>
</dbReference>
<dbReference type="InterPro" id="IPR006059">
    <property type="entry name" value="SBP"/>
</dbReference>
<dbReference type="AlphaFoldDB" id="A0A923KIP4"/>
<dbReference type="Gene3D" id="3.40.190.10">
    <property type="entry name" value="Periplasmic binding protein-like II"/>
    <property type="match status" value="1"/>
</dbReference>
<protein>
    <submittedName>
        <fullName evidence="3">Extracellular solute-binding protein</fullName>
    </submittedName>
</protein>
<comment type="caution">
    <text evidence="3">The sequence shown here is derived from an EMBL/GenBank/DDBJ whole genome shotgun (WGS) entry which is preliminary data.</text>
</comment>
<keyword evidence="4" id="KW-1185">Reference proteome</keyword>
<proteinExistence type="inferred from homology"/>
<dbReference type="InterPro" id="IPR050490">
    <property type="entry name" value="Bact_solute-bd_prot1"/>
</dbReference>